<sequence length="275" mass="30933">MCALAKAGYHVVAPDLRGYGQTDSPMGVENYTGLQIVADIVGLMDSMGEEKALIVAHDWGANIAWYLCLACPERVSGVTILSVHFRKRSSISSMLKFYRATLGEGFNVCRFQEPGRAERDFARFPIKDCLKAAFLNKKLLIAPPDKEIMDVIEVPKALPQWITEEYFDYLAEQFHKSGFTGPLNYYRAMDLTWEQMAPWTDKGTDVPVLFITGDEDMLYKAPGAKEYIHGGKFVQDVPNLQDIVVLCGGHFIHQESPSLVNKHILNFFDSLRSNL</sequence>
<comment type="caution">
    <text evidence="1">The sequence shown here is derived from an EMBL/GenBank/DDBJ whole genome shotgun (WGS) entry which is preliminary data.</text>
</comment>
<protein>
    <submittedName>
        <fullName evidence="1">Uncharacterized protein</fullName>
    </submittedName>
</protein>
<reference evidence="2" key="1">
    <citation type="journal article" date="2024" name="Proc. Natl. Acad. Sci. U.S.A.">
        <title>Extraordinary preservation of gene collinearity over three hundred million years revealed in homosporous lycophytes.</title>
        <authorList>
            <person name="Li C."/>
            <person name="Wickell D."/>
            <person name="Kuo L.Y."/>
            <person name="Chen X."/>
            <person name="Nie B."/>
            <person name="Liao X."/>
            <person name="Peng D."/>
            <person name="Ji J."/>
            <person name="Jenkins J."/>
            <person name="Williams M."/>
            <person name="Shu S."/>
            <person name="Plott C."/>
            <person name="Barry K."/>
            <person name="Rajasekar S."/>
            <person name="Grimwood J."/>
            <person name="Han X."/>
            <person name="Sun S."/>
            <person name="Hou Z."/>
            <person name="He W."/>
            <person name="Dai G."/>
            <person name="Sun C."/>
            <person name="Schmutz J."/>
            <person name="Leebens-Mack J.H."/>
            <person name="Li F.W."/>
            <person name="Wang L."/>
        </authorList>
    </citation>
    <scope>NUCLEOTIDE SEQUENCE [LARGE SCALE GENOMIC DNA]</scope>
    <source>
        <strain evidence="2">cv. PW_Plant_1</strain>
    </source>
</reference>
<name>A0ACC2CQY6_DIPCM</name>
<proteinExistence type="predicted"/>
<gene>
    <name evidence="1" type="ORF">O6H91_09G081000</name>
</gene>
<dbReference type="Proteomes" id="UP001162992">
    <property type="component" value="Chromosome 9"/>
</dbReference>
<evidence type="ECO:0000313" key="1">
    <source>
        <dbReference type="EMBL" id="KAJ7544498.1"/>
    </source>
</evidence>
<dbReference type="EMBL" id="CM055100">
    <property type="protein sequence ID" value="KAJ7544498.1"/>
    <property type="molecule type" value="Genomic_DNA"/>
</dbReference>
<organism evidence="1 2">
    <name type="scientific">Diphasiastrum complanatum</name>
    <name type="common">Issler's clubmoss</name>
    <name type="synonym">Lycopodium complanatum</name>
    <dbReference type="NCBI Taxonomy" id="34168"/>
    <lineage>
        <taxon>Eukaryota</taxon>
        <taxon>Viridiplantae</taxon>
        <taxon>Streptophyta</taxon>
        <taxon>Embryophyta</taxon>
        <taxon>Tracheophyta</taxon>
        <taxon>Lycopodiopsida</taxon>
        <taxon>Lycopodiales</taxon>
        <taxon>Lycopodiaceae</taxon>
        <taxon>Lycopodioideae</taxon>
        <taxon>Diphasiastrum</taxon>
    </lineage>
</organism>
<evidence type="ECO:0000313" key="2">
    <source>
        <dbReference type="Proteomes" id="UP001162992"/>
    </source>
</evidence>
<keyword evidence="2" id="KW-1185">Reference proteome</keyword>
<accession>A0ACC2CQY6</accession>